<sequence>MRSMILIIVMKKFTLLLSLVILGQSIFAAPPERYIRSVEKISNTYNTDMRHFLRSLNPQQTQFTPTQQTQFCGIVNQYVQDLYQVNDQYRSDLPLSYAKMTKQDFINQVMASKEMQILKKYNIQCHLQ</sequence>
<dbReference type="OrthoDB" id="6711152at2"/>
<protein>
    <submittedName>
        <fullName evidence="1">Uncharacterized protein</fullName>
    </submittedName>
</protein>
<evidence type="ECO:0000313" key="1">
    <source>
        <dbReference type="EMBL" id="ENV78716.1"/>
    </source>
</evidence>
<organism evidence="1 2">
    <name type="scientific">Acinetobacter ursingii ANC 3649</name>
    <dbReference type="NCBI Taxonomy" id="1257043"/>
    <lineage>
        <taxon>Bacteria</taxon>
        <taxon>Pseudomonadati</taxon>
        <taxon>Pseudomonadota</taxon>
        <taxon>Gammaproteobacteria</taxon>
        <taxon>Moraxellales</taxon>
        <taxon>Moraxellaceae</taxon>
        <taxon>Acinetobacter</taxon>
    </lineage>
</organism>
<proteinExistence type="predicted"/>
<comment type="caution">
    <text evidence="1">The sequence shown here is derived from an EMBL/GenBank/DDBJ whole genome shotgun (WGS) entry which is preliminary data.</text>
</comment>
<gene>
    <name evidence="1" type="ORF">F942_02556</name>
</gene>
<dbReference type="Proteomes" id="UP000013276">
    <property type="component" value="Unassembled WGS sequence"/>
</dbReference>
<dbReference type="EMBL" id="APQC01000017">
    <property type="protein sequence ID" value="ENV78716.1"/>
    <property type="molecule type" value="Genomic_DNA"/>
</dbReference>
<name>N9BZM3_9GAMM</name>
<evidence type="ECO:0000313" key="2">
    <source>
        <dbReference type="Proteomes" id="UP000013276"/>
    </source>
</evidence>
<dbReference type="HOGENOM" id="CLU_2056260_0_0_6"/>
<keyword evidence="2" id="KW-1185">Reference proteome</keyword>
<accession>N9BZM3</accession>
<dbReference type="AlphaFoldDB" id="N9BZM3"/>
<dbReference type="PATRIC" id="fig|1257043.3.peg.2498"/>
<reference evidence="1 2" key="1">
    <citation type="submission" date="2013-02" db="EMBL/GenBank/DDBJ databases">
        <title>The Genome Sequence of Acinetobacter ursingii NIPH ANC_3649.</title>
        <authorList>
            <consortium name="The Broad Institute Genome Sequencing Platform"/>
            <consortium name="The Broad Institute Genome Sequencing Center for Infectious Disease"/>
            <person name="Cerqueira G."/>
            <person name="Feldgarden M."/>
            <person name="Courvalin P."/>
            <person name="Perichon B."/>
            <person name="Grillot-Courvalin C."/>
            <person name="Clermont D."/>
            <person name="Rocha E."/>
            <person name="Yoon E.-J."/>
            <person name="Nemec A."/>
            <person name="Walker B."/>
            <person name="Young S.K."/>
            <person name="Zeng Q."/>
            <person name="Gargeya S."/>
            <person name="Fitzgerald M."/>
            <person name="Haas B."/>
            <person name="Abouelleil A."/>
            <person name="Alvarado L."/>
            <person name="Arachchi H.M."/>
            <person name="Berlin A.M."/>
            <person name="Chapman S.B."/>
            <person name="Dewar J."/>
            <person name="Goldberg J."/>
            <person name="Griggs A."/>
            <person name="Gujja S."/>
            <person name="Hansen M."/>
            <person name="Howarth C."/>
            <person name="Imamovic A."/>
            <person name="Larimer J."/>
            <person name="McCowan C."/>
            <person name="Murphy C."/>
            <person name="Neiman D."/>
            <person name="Pearson M."/>
            <person name="Priest M."/>
            <person name="Roberts A."/>
            <person name="Saif S."/>
            <person name="Shea T."/>
            <person name="Sisk P."/>
            <person name="Sykes S."/>
            <person name="Wortman J."/>
            <person name="Nusbaum C."/>
            <person name="Birren B."/>
        </authorList>
    </citation>
    <scope>NUCLEOTIDE SEQUENCE [LARGE SCALE GENOMIC DNA]</scope>
    <source>
        <strain evidence="1 2">ANC 3649</strain>
    </source>
</reference>